<proteinExistence type="predicted"/>
<dbReference type="Proteomes" id="UP001296873">
    <property type="component" value="Unassembled WGS sequence"/>
</dbReference>
<protein>
    <submittedName>
        <fullName evidence="1">Uncharacterized protein</fullName>
    </submittedName>
</protein>
<organism evidence="1 2">
    <name type="scientific">Rhodovibrio sodomensis</name>
    <dbReference type="NCBI Taxonomy" id="1088"/>
    <lineage>
        <taxon>Bacteria</taxon>
        <taxon>Pseudomonadati</taxon>
        <taxon>Pseudomonadota</taxon>
        <taxon>Alphaproteobacteria</taxon>
        <taxon>Rhodospirillales</taxon>
        <taxon>Rhodovibrionaceae</taxon>
        <taxon>Rhodovibrio</taxon>
    </lineage>
</organism>
<reference evidence="1 2" key="1">
    <citation type="journal article" date="2020" name="Microorganisms">
        <title>Osmotic Adaptation and Compatible Solute Biosynthesis of Phototrophic Bacteria as Revealed from Genome Analyses.</title>
        <authorList>
            <person name="Imhoff J.F."/>
            <person name="Rahn T."/>
            <person name="Kunzel S."/>
            <person name="Keller A."/>
            <person name="Neulinger S.C."/>
        </authorList>
    </citation>
    <scope>NUCLEOTIDE SEQUENCE [LARGE SCALE GENOMIC DNA]</scope>
    <source>
        <strain evidence="1 2">DSM 9895</strain>
    </source>
</reference>
<keyword evidence="2" id="KW-1185">Reference proteome</keyword>
<evidence type="ECO:0000313" key="2">
    <source>
        <dbReference type="Proteomes" id="UP001296873"/>
    </source>
</evidence>
<accession>A0ABS1DKY9</accession>
<sequence>MHARLLIRIEDRVVRSYDAFVDVTQMPECAPAVTDIVVDAGEMTVSGGDVAGHLFDSHCREVIRGINAESGLPAGVELHLSAGAVLGMRAVPDAGGVMRVRAVRVPDYPDGAEIELDSTPLRDLFDGRQLDALVRHWEAIR</sequence>
<dbReference type="RefSeq" id="WP_200343120.1">
    <property type="nucleotide sequence ID" value="NZ_NRRL01000108.1"/>
</dbReference>
<name>A0ABS1DKY9_9PROT</name>
<comment type="caution">
    <text evidence="1">The sequence shown here is derived from an EMBL/GenBank/DDBJ whole genome shotgun (WGS) entry which is preliminary data.</text>
</comment>
<evidence type="ECO:0000313" key="1">
    <source>
        <dbReference type="EMBL" id="MBK1670676.1"/>
    </source>
</evidence>
<dbReference type="EMBL" id="NRRL01000108">
    <property type="protein sequence ID" value="MBK1670676.1"/>
    <property type="molecule type" value="Genomic_DNA"/>
</dbReference>
<gene>
    <name evidence="1" type="ORF">CKO28_21895</name>
</gene>